<dbReference type="AlphaFoldDB" id="A0A844YUS4"/>
<feature type="binding site" evidence="5">
    <location>
        <position position="167"/>
    </location>
    <ligand>
        <name>Fe cation</name>
        <dbReference type="ChEBI" id="CHEBI:24875"/>
        <note>catalytic</note>
    </ligand>
</feature>
<dbReference type="Proteomes" id="UP000466966">
    <property type="component" value="Unassembled WGS sequence"/>
</dbReference>
<organism evidence="7 8">
    <name type="scientific">Alteraurantiacibacter buctensis</name>
    <dbReference type="NCBI Taxonomy" id="1503981"/>
    <lineage>
        <taxon>Bacteria</taxon>
        <taxon>Pseudomonadati</taxon>
        <taxon>Pseudomonadota</taxon>
        <taxon>Alphaproteobacteria</taxon>
        <taxon>Sphingomonadales</taxon>
        <taxon>Erythrobacteraceae</taxon>
        <taxon>Alteraurantiacibacter</taxon>
    </lineage>
</organism>
<dbReference type="GO" id="GO:0010436">
    <property type="term" value="F:carotenoid dioxygenase activity"/>
    <property type="evidence" value="ECO:0007669"/>
    <property type="project" value="TreeGrafter"/>
</dbReference>
<dbReference type="InterPro" id="IPR004294">
    <property type="entry name" value="Carotenoid_Oase"/>
</dbReference>
<dbReference type="PANTHER" id="PTHR10543:SF89">
    <property type="entry name" value="CAROTENOID 9,10(9',10')-CLEAVAGE DIOXYGENASE 1"/>
    <property type="match status" value="1"/>
</dbReference>
<sequence length="490" mass="55173">MAHFPNTPGQTGVLRPLRLEGDILDLEVEGEIPSQLNGTFHRVHPDAQFPPKFENDQFFNGDGMVSMFRFHDGKVDFRQRYAQTDKWKVERAAGKSLFGAYRNPLTDDESVQGMIRGTANTNVMVHAGKLYAMKEDSPCLIMDPLTLETEGYTDFGGKIKNQTFNAHAKIDPVTGNMCNFGYAATGLFTTDCSYFEIDPAGNVLFETFFEVPYYCMMHDFGVTQDYFVLHIVPCTGNWERLRAGKPHFGFDKTLPVWLGVLPRGSGVTGKDMRWFKAPKTIFASHVMNAFQDGTKIHFDVPQAEGNSFPFFPDIHDDSFDPVAALPYLHRWTVDMGSNSEEFSSVTRLTTWIDEFPRLDERYVGQAYRHGWGLVMDPEMPMDFLRGRASGFKMNKIGHWDHATGKEDCWWAGPESIVQEPCFVPRHKDSAEGDGYIIALVDNLITNYSDLVVLDALRLADGPIARAKLPIRLRSGLHGNWADASKLPLAA</sequence>
<dbReference type="EC" id="1.13.11.-" evidence="6"/>
<feature type="binding site" evidence="5">
    <location>
        <position position="218"/>
    </location>
    <ligand>
        <name>Fe cation</name>
        <dbReference type="ChEBI" id="CHEBI:24875"/>
        <note>catalytic</note>
    </ligand>
</feature>
<proteinExistence type="inferred from homology"/>
<evidence type="ECO:0000256" key="5">
    <source>
        <dbReference type="PIRSR" id="PIRSR604294-1"/>
    </source>
</evidence>
<dbReference type="GO" id="GO:0016121">
    <property type="term" value="P:carotene catabolic process"/>
    <property type="evidence" value="ECO:0007669"/>
    <property type="project" value="TreeGrafter"/>
</dbReference>
<keyword evidence="8" id="KW-1185">Reference proteome</keyword>
<feature type="binding site" evidence="5">
    <location>
        <position position="477"/>
    </location>
    <ligand>
        <name>Fe cation</name>
        <dbReference type="ChEBI" id="CHEBI:24875"/>
        <note>catalytic</note>
    </ligand>
</feature>
<evidence type="ECO:0000256" key="2">
    <source>
        <dbReference type="ARBA" id="ARBA00022723"/>
    </source>
</evidence>
<comment type="caution">
    <text evidence="7">The sequence shown here is derived from an EMBL/GenBank/DDBJ whole genome shotgun (WGS) entry which is preliminary data.</text>
</comment>
<evidence type="ECO:0000256" key="3">
    <source>
        <dbReference type="ARBA" id="ARBA00023002"/>
    </source>
</evidence>
<dbReference type="EMBL" id="WTYV01000001">
    <property type="protein sequence ID" value="MXO70872.1"/>
    <property type="molecule type" value="Genomic_DNA"/>
</dbReference>
<keyword evidence="4 5" id="KW-0408">Iron</keyword>
<dbReference type="RefSeq" id="WP_160770735.1">
    <property type="nucleotide sequence ID" value="NZ_WTYV01000001.1"/>
</dbReference>
<reference evidence="7 8" key="1">
    <citation type="submission" date="2019-12" db="EMBL/GenBank/DDBJ databases">
        <title>Genomic-based taxomic classification of the family Erythrobacteraceae.</title>
        <authorList>
            <person name="Xu L."/>
        </authorList>
    </citation>
    <scope>NUCLEOTIDE SEQUENCE [LARGE SCALE GENOMIC DNA]</scope>
    <source>
        <strain evidence="7 8">M0322</strain>
    </source>
</reference>
<dbReference type="OrthoDB" id="6636843at2"/>
<name>A0A844YUS4_9SPHN</name>
<comment type="similarity">
    <text evidence="1 6">Belongs to the carotenoid oxygenase family.</text>
</comment>
<comment type="cofactor">
    <cofactor evidence="5 6">
        <name>Fe(2+)</name>
        <dbReference type="ChEBI" id="CHEBI:29033"/>
    </cofactor>
    <text evidence="5 6">Binds 1 Fe(2+) ion per subunit.</text>
</comment>
<dbReference type="GO" id="GO:0046872">
    <property type="term" value="F:metal ion binding"/>
    <property type="evidence" value="ECO:0007669"/>
    <property type="project" value="UniProtKB-KW"/>
</dbReference>
<evidence type="ECO:0000256" key="6">
    <source>
        <dbReference type="RuleBase" id="RU364048"/>
    </source>
</evidence>
<evidence type="ECO:0000313" key="8">
    <source>
        <dbReference type="Proteomes" id="UP000466966"/>
    </source>
</evidence>
<dbReference type="Pfam" id="PF03055">
    <property type="entry name" value="RPE65"/>
    <property type="match status" value="1"/>
</dbReference>
<gene>
    <name evidence="7" type="ORF">GRI99_04385</name>
</gene>
<keyword evidence="2 5" id="KW-0479">Metal-binding</keyword>
<dbReference type="PANTHER" id="PTHR10543">
    <property type="entry name" value="BETA-CAROTENE DIOXYGENASE"/>
    <property type="match status" value="1"/>
</dbReference>
<keyword evidence="6 7" id="KW-0223">Dioxygenase</keyword>
<accession>A0A844YUS4</accession>
<protein>
    <recommendedName>
        <fullName evidence="6">Dioxygenase</fullName>
        <ecNumber evidence="6">1.13.11.-</ecNumber>
    </recommendedName>
</protein>
<evidence type="ECO:0000313" key="7">
    <source>
        <dbReference type="EMBL" id="MXO70872.1"/>
    </source>
</evidence>
<evidence type="ECO:0000256" key="1">
    <source>
        <dbReference type="ARBA" id="ARBA00006787"/>
    </source>
</evidence>
<keyword evidence="3 6" id="KW-0560">Oxidoreductase</keyword>
<evidence type="ECO:0000256" key="4">
    <source>
        <dbReference type="ARBA" id="ARBA00023004"/>
    </source>
</evidence>
<feature type="binding site" evidence="5">
    <location>
        <position position="285"/>
    </location>
    <ligand>
        <name>Fe cation</name>
        <dbReference type="ChEBI" id="CHEBI:24875"/>
        <note>catalytic</note>
    </ligand>
</feature>